<gene>
    <name evidence="1" type="ORF">GM51_22195</name>
</gene>
<reference evidence="1" key="1">
    <citation type="submission" date="2014-06" db="EMBL/GenBank/DDBJ databases">
        <title>Key roles for freshwater Actinobacteria revealed by deep metagenomic sequencing.</title>
        <authorList>
            <person name="Ghai R."/>
            <person name="Mizuno C.M."/>
            <person name="Picazo A."/>
            <person name="Camacho A."/>
            <person name="Rodriguez-Valera F."/>
        </authorList>
    </citation>
    <scope>NUCLEOTIDE SEQUENCE</scope>
</reference>
<dbReference type="AlphaFoldDB" id="A0A094PJN0"/>
<dbReference type="EMBL" id="JNSL01000228">
    <property type="protein sequence ID" value="KGA11845.1"/>
    <property type="molecule type" value="Genomic_DNA"/>
</dbReference>
<evidence type="ECO:0008006" key="2">
    <source>
        <dbReference type="Google" id="ProtNLM"/>
    </source>
</evidence>
<evidence type="ECO:0000313" key="1">
    <source>
        <dbReference type="EMBL" id="KGA11845.1"/>
    </source>
</evidence>
<comment type="caution">
    <text evidence="1">The sequence shown here is derived from an EMBL/GenBank/DDBJ whole genome shotgun (WGS) entry which is preliminary data.</text>
</comment>
<protein>
    <recommendedName>
        <fullName evidence="2">DNA-directed RNA polymerase subunit beta</fullName>
    </recommendedName>
</protein>
<sequence length="208" mass="21999">MTDRPHRPALFAGHEFSAFEGSADPAVITQLAHESARDLLARVRRADVATREKAVTFADDNGIDALAELWSKASAHSLPGAMWRVYLIRDLIRQQGEHMAHVFEAGVRASLTGDPVIAGAPVPTSAAEVRDLADLILHGVFAGDLADALDRAAAFCRLAALGGVAQAAEVDAHSAEQAARLTTQAARLSSLGAELSVCARMWRAGTLD</sequence>
<accession>A0A094PJN0</accession>
<organism evidence="1">
    <name type="scientific">freshwater metagenome</name>
    <dbReference type="NCBI Taxonomy" id="449393"/>
    <lineage>
        <taxon>unclassified sequences</taxon>
        <taxon>metagenomes</taxon>
        <taxon>ecological metagenomes</taxon>
    </lineage>
</organism>
<proteinExistence type="predicted"/>
<name>A0A094PJN0_9ZZZZ</name>